<evidence type="ECO:0000313" key="2">
    <source>
        <dbReference type="EMBL" id="KAF2664974.1"/>
    </source>
</evidence>
<protein>
    <submittedName>
        <fullName evidence="2">Uncharacterized protein</fullName>
    </submittedName>
</protein>
<evidence type="ECO:0000313" key="3">
    <source>
        <dbReference type="Proteomes" id="UP000799302"/>
    </source>
</evidence>
<dbReference type="OrthoDB" id="9451547at2759"/>
<evidence type="ECO:0000256" key="1">
    <source>
        <dbReference type="SAM" id="Phobius"/>
    </source>
</evidence>
<feature type="transmembrane region" description="Helical" evidence="1">
    <location>
        <begin position="76"/>
        <end position="97"/>
    </location>
</feature>
<dbReference type="EMBL" id="MU004241">
    <property type="protein sequence ID" value="KAF2664974.1"/>
    <property type="molecule type" value="Genomic_DNA"/>
</dbReference>
<sequence length="555" mass="62655">MPFSFVPTCSLPPENTKFTSTPNVRGTLDIVWTCFSILLLCTWTVQHLNIQPLIKPRTIGQYFHWIIFFIKRKAKWMILTLIAPEILIGLALSQFVAARYGRDMMQGFANEDGVEWTLEHSHFADMGGFVINFPDTYGPWDMAEDDKMAPFIREHEVSTLSSKGSDDRPLNRLGSTAEVPSLRRAVTLRLLPRGVISVIKTPKDPRTQSLSASLSRGIKHLVSHPERGIEALRQQWASTQEGEQQWKRHDHNSSMVDSILKKPSDALKHYSSVEVFYEGVAVLSGNLWVLNTQQLFLARKFGIIKSLPSVTMEEIDDKNKGDAVVKLLALVTVAWLILQLIVRRVRGLPSTQLEIMTLAFAGSTFIIYILLWFKPQDALVPIYITADSDPTKSQLQDISQKRAANTFGFQTSGGRAPFWIPDNSVHDTGHKYRDFYLDIGVGAGAVLFGALHLLSWNQHFPTPLERLLWRISLSIAVGIPPLFLVMSWNTIRITNLKARWLAWCNASLLLVAYIVLPVLYVLARAYVLVEVFRAMAFLPPRTFIATFTAEIPHFG</sequence>
<feature type="transmembrane region" description="Helical" evidence="1">
    <location>
        <begin position="500"/>
        <end position="523"/>
    </location>
</feature>
<organism evidence="2 3">
    <name type="scientific">Microthyrium microscopicum</name>
    <dbReference type="NCBI Taxonomy" id="703497"/>
    <lineage>
        <taxon>Eukaryota</taxon>
        <taxon>Fungi</taxon>
        <taxon>Dikarya</taxon>
        <taxon>Ascomycota</taxon>
        <taxon>Pezizomycotina</taxon>
        <taxon>Dothideomycetes</taxon>
        <taxon>Dothideomycetes incertae sedis</taxon>
        <taxon>Microthyriales</taxon>
        <taxon>Microthyriaceae</taxon>
        <taxon>Microthyrium</taxon>
    </lineage>
</organism>
<dbReference type="PANTHER" id="PTHR35043:SF7">
    <property type="entry name" value="TRANSCRIPTION FACTOR DOMAIN-CONTAINING PROTEIN"/>
    <property type="match status" value="1"/>
</dbReference>
<reference evidence="2" key="1">
    <citation type="journal article" date="2020" name="Stud. Mycol.">
        <title>101 Dothideomycetes genomes: a test case for predicting lifestyles and emergence of pathogens.</title>
        <authorList>
            <person name="Haridas S."/>
            <person name="Albert R."/>
            <person name="Binder M."/>
            <person name="Bloem J."/>
            <person name="Labutti K."/>
            <person name="Salamov A."/>
            <person name="Andreopoulos B."/>
            <person name="Baker S."/>
            <person name="Barry K."/>
            <person name="Bills G."/>
            <person name="Bluhm B."/>
            <person name="Cannon C."/>
            <person name="Castanera R."/>
            <person name="Culley D."/>
            <person name="Daum C."/>
            <person name="Ezra D."/>
            <person name="Gonzalez J."/>
            <person name="Henrissat B."/>
            <person name="Kuo A."/>
            <person name="Liang C."/>
            <person name="Lipzen A."/>
            <person name="Lutzoni F."/>
            <person name="Magnuson J."/>
            <person name="Mondo S."/>
            <person name="Nolan M."/>
            <person name="Ohm R."/>
            <person name="Pangilinan J."/>
            <person name="Park H.-J."/>
            <person name="Ramirez L."/>
            <person name="Alfaro M."/>
            <person name="Sun H."/>
            <person name="Tritt A."/>
            <person name="Yoshinaga Y."/>
            <person name="Zwiers L.-H."/>
            <person name="Turgeon B."/>
            <person name="Goodwin S."/>
            <person name="Spatafora J."/>
            <person name="Crous P."/>
            <person name="Grigoriev I."/>
        </authorList>
    </citation>
    <scope>NUCLEOTIDE SEQUENCE</scope>
    <source>
        <strain evidence="2">CBS 115976</strain>
    </source>
</reference>
<gene>
    <name evidence="2" type="ORF">BT63DRAFT_443287</name>
</gene>
<keyword evidence="1" id="KW-0472">Membrane</keyword>
<proteinExistence type="predicted"/>
<feature type="transmembrane region" description="Helical" evidence="1">
    <location>
        <begin position="435"/>
        <end position="455"/>
    </location>
</feature>
<keyword evidence="1" id="KW-1133">Transmembrane helix</keyword>
<keyword evidence="1" id="KW-0812">Transmembrane</keyword>
<keyword evidence="3" id="KW-1185">Reference proteome</keyword>
<name>A0A6A6U205_9PEZI</name>
<feature type="transmembrane region" description="Helical" evidence="1">
    <location>
        <begin position="353"/>
        <end position="373"/>
    </location>
</feature>
<feature type="transmembrane region" description="Helical" evidence="1">
    <location>
        <begin position="323"/>
        <end position="341"/>
    </location>
</feature>
<dbReference type="Proteomes" id="UP000799302">
    <property type="component" value="Unassembled WGS sequence"/>
</dbReference>
<feature type="transmembrane region" description="Helical" evidence="1">
    <location>
        <begin position="467"/>
        <end position="488"/>
    </location>
</feature>
<dbReference type="AlphaFoldDB" id="A0A6A6U205"/>
<accession>A0A6A6U205</accession>
<dbReference type="PANTHER" id="PTHR35043">
    <property type="entry name" value="TRANSCRIPTION FACTOR DOMAIN-CONTAINING PROTEIN"/>
    <property type="match status" value="1"/>
</dbReference>